<gene>
    <name evidence="1" type="ORF">BpHYR1_032697</name>
</gene>
<name>A0A3M7Q4Q8_BRAPC</name>
<comment type="caution">
    <text evidence="1">The sequence shown here is derived from an EMBL/GenBank/DDBJ whole genome shotgun (WGS) entry which is preliminary data.</text>
</comment>
<sequence>MYDFFKELKKNWNKNQKVRDRNESMLICFVLIVVIRVVLERNFSCRVWSNSQSYKRLNDEFGQIDKMNMFPTKKVTSLDFCLLIYRPQK</sequence>
<evidence type="ECO:0000313" key="2">
    <source>
        <dbReference type="Proteomes" id="UP000276133"/>
    </source>
</evidence>
<proteinExistence type="predicted"/>
<dbReference type="EMBL" id="REGN01007554">
    <property type="protein sequence ID" value="RNA05945.1"/>
    <property type="molecule type" value="Genomic_DNA"/>
</dbReference>
<keyword evidence="2" id="KW-1185">Reference proteome</keyword>
<reference evidence="1 2" key="1">
    <citation type="journal article" date="2018" name="Sci. Rep.">
        <title>Genomic signatures of local adaptation to the degree of environmental predictability in rotifers.</title>
        <authorList>
            <person name="Franch-Gras L."/>
            <person name="Hahn C."/>
            <person name="Garcia-Roger E.M."/>
            <person name="Carmona M.J."/>
            <person name="Serra M."/>
            <person name="Gomez A."/>
        </authorList>
    </citation>
    <scope>NUCLEOTIDE SEQUENCE [LARGE SCALE GENOMIC DNA]</scope>
    <source>
        <strain evidence="1">HYR1</strain>
    </source>
</reference>
<organism evidence="1 2">
    <name type="scientific">Brachionus plicatilis</name>
    <name type="common">Marine rotifer</name>
    <name type="synonym">Brachionus muelleri</name>
    <dbReference type="NCBI Taxonomy" id="10195"/>
    <lineage>
        <taxon>Eukaryota</taxon>
        <taxon>Metazoa</taxon>
        <taxon>Spiralia</taxon>
        <taxon>Gnathifera</taxon>
        <taxon>Rotifera</taxon>
        <taxon>Eurotatoria</taxon>
        <taxon>Monogononta</taxon>
        <taxon>Pseudotrocha</taxon>
        <taxon>Ploima</taxon>
        <taxon>Brachionidae</taxon>
        <taxon>Brachionus</taxon>
    </lineage>
</organism>
<evidence type="ECO:0000313" key="1">
    <source>
        <dbReference type="EMBL" id="RNA05945.1"/>
    </source>
</evidence>
<dbReference type="AlphaFoldDB" id="A0A3M7Q4Q8"/>
<accession>A0A3M7Q4Q8</accession>
<protein>
    <submittedName>
        <fullName evidence="1">Uncharacterized protein</fullName>
    </submittedName>
</protein>
<dbReference type="Proteomes" id="UP000276133">
    <property type="component" value="Unassembled WGS sequence"/>
</dbReference>